<dbReference type="AlphaFoldDB" id="G7UQV3"/>
<dbReference type="SMART" id="SM00271">
    <property type="entry name" value="DnaJ"/>
    <property type="match status" value="1"/>
</dbReference>
<dbReference type="eggNOG" id="COG0484">
    <property type="taxonomic scope" value="Bacteria"/>
</dbReference>
<dbReference type="Gene3D" id="1.10.287.110">
    <property type="entry name" value="DnaJ domain"/>
    <property type="match status" value="1"/>
</dbReference>
<feature type="compositionally biased region" description="Basic and acidic residues" evidence="5">
    <location>
        <begin position="65"/>
        <end position="75"/>
    </location>
</feature>
<dbReference type="GO" id="GO:0051787">
    <property type="term" value="F:misfolded protein binding"/>
    <property type="evidence" value="ECO:0007669"/>
    <property type="project" value="TreeGrafter"/>
</dbReference>
<evidence type="ECO:0000259" key="6">
    <source>
        <dbReference type="PROSITE" id="PS50076"/>
    </source>
</evidence>
<name>G7UQV3_PSEUP</name>
<comment type="subcellular location">
    <subcellularLocation>
        <location evidence="1">Endoplasmic reticulum</location>
    </subcellularLocation>
</comment>
<evidence type="ECO:0000256" key="3">
    <source>
        <dbReference type="ARBA" id="ARBA00022824"/>
    </source>
</evidence>
<reference evidence="7 8" key="1">
    <citation type="journal article" date="2012" name="J. Bacteriol.">
        <title>Complete Genome Sequence of the BTEX-Degrading Bacterium Pseudoxanthomonas spadix BD-a59.</title>
        <authorList>
            <person name="Lee S.H."/>
            <person name="Jin H.M."/>
            <person name="Lee H.J."/>
            <person name="Kim J.M."/>
            <person name="Jeon C.O."/>
        </authorList>
    </citation>
    <scope>NUCLEOTIDE SEQUENCE [LARGE SCALE GENOMIC DNA]</scope>
    <source>
        <strain evidence="7 8">BD-a59</strain>
    </source>
</reference>
<proteinExistence type="predicted"/>
<feature type="domain" description="J" evidence="6">
    <location>
        <begin position="5"/>
        <end position="77"/>
    </location>
</feature>
<dbReference type="GO" id="GO:0051087">
    <property type="term" value="F:protein-folding chaperone binding"/>
    <property type="evidence" value="ECO:0007669"/>
    <property type="project" value="TreeGrafter"/>
</dbReference>
<evidence type="ECO:0000313" key="8">
    <source>
        <dbReference type="Proteomes" id="UP000005870"/>
    </source>
</evidence>
<dbReference type="PRINTS" id="PR00625">
    <property type="entry name" value="JDOMAIN"/>
</dbReference>
<accession>G7UQV3</accession>
<dbReference type="HOGENOM" id="CLU_569691_0_0_6"/>
<dbReference type="CDD" id="cd06257">
    <property type="entry name" value="DnaJ"/>
    <property type="match status" value="1"/>
</dbReference>
<dbReference type="Proteomes" id="UP000005870">
    <property type="component" value="Chromosome"/>
</dbReference>
<keyword evidence="4" id="KW-0143">Chaperone</keyword>
<sequence>MSAKDYYDILGVRPNAGREEIELAYKGRRSQYHPDRYQQSDAETQAWTTSKMQEVNEAYAVLTDEAERTRLDHGRNGSTTRPASPPPQPPPPQAPSQASVVSLKQFLQGCKPTSAPFEKIFVAPDIPMKKVSGAIESYGDGLHWKEIVALIDDTVFGGAKEGFLITETELRFKALFMSPDIYKIEHIHDISSEGNRVCINGREIAKLNIPESKEVRAFFALFDKYLKQCGAAAPAQANRNEQQDPGASAGGRLFAGLRHGFYAQVDETIQRDLREAQSREAWVPLAVISGLLPVSKALAERTRSNGGGLSSPQRAFLSSDMLRLELLTYGMALTGHLLETEAGLEEEQVTEIVMPAALGMLFSYIIEIEGIGEQKKTLRSMANPMAALQESHFFMEFRRRWFRYGLLLRGASGDLAKEFHDSLKDPAAFIPQSAEARVQLQYFAEEAIDRALPAHAAAAFLEEIGEDIEAALVSMFEQA</sequence>
<dbReference type="SUPFAM" id="SSF46565">
    <property type="entry name" value="Chaperone J-domain"/>
    <property type="match status" value="1"/>
</dbReference>
<dbReference type="InterPro" id="IPR036869">
    <property type="entry name" value="J_dom_sf"/>
</dbReference>
<keyword evidence="3" id="KW-0256">Endoplasmic reticulum</keyword>
<protein>
    <recommendedName>
        <fullName evidence="6">J domain-containing protein</fullName>
    </recommendedName>
</protein>
<feature type="region of interest" description="Disordered" evidence="5">
    <location>
        <begin position="64"/>
        <end position="98"/>
    </location>
</feature>
<evidence type="ECO:0000256" key="4">
    <source>
        <dbReference type="ARBA" id="ARBA00023186"/>
    </source>
</evidence>
<dbReference type="Pfam" id="PF00226">
    <property type="entry name" value="DnaJ"/>
    <property type="match status" value="1"/>
</dbReference>
<dbReference type="EMBL" id="CP003093">
    <property type="protein sequence ID" value="AER57025.1"/>
    <property type="molecule type" value="Genomic_DNA"/>
</dbReference>
<dbReference type="InterPro" id="IPR051727">
    <property type="entry name" value="DnaJ_C3_Co-chaperones"/>
</dbReference>
<dbReference type="KEGG" id="psd:DSC_11905"/>
<evidence type="ECO:0000256" key="5">
    <source>
        <dbReference type="SAM" id="MobiDB-lite"/>
    </source>
</evidence>
<gene>
    <name evidence="7" type="ordered locus">DSC_11905</name>
</gene>
<organism evidence="7 8">
    <name type="scientific">Pseudoxanthomonas spadix (strain BD-a59)</name>
    <dbReference type="NCBI Taxonomy" id="1045855"/>
    <lineage>
        <taxon>Bacteria</taxon>
        <taxon>Pseudomonadati</taxon>
        <taxon>Pseudomonadota</taxon>
        <taxon>Gammaproteobacteria</taxon>
        <taxon>Lysobacterales</taxon>
        <taxon>Lysobacteraceae</taxon>
        <taxon>Pseudoxanthomonas</taxon>
    </lineage>
</organism>
<keyword evidence="8" id="KW-1185">Reference proteome</keyword>
<evidence type="ECO:0000256" key="1">
    <source>
        <dbReference type="ARBA" id="ARBA00004240"/>
    </source>
</evidence>
<dbReference type="PANTHER" id="PTHR44140:SF2">
    <property type="entry name" value="LD25575P"/>
    <property type="match status" value="1"/>
</dbReference>
<evidence type="ECO:0000256" key="2">
    <source>
        <dbReference type="ARBA" id="ARBA00022729"/>
    </source>
</evidence>
<dbReference type="PANTHER" id="PTHR44140">
    <property type="entry name" value="LD25575P"/>
    <property type="match status" value="1"/>
</dbReference>
<dbReference type="STRING" id="1045855.DSC_11905"/>
<dbReference type="InterPro" id="IPR001623">
    <property type="entry name" value="DnaJ_domain"/>
</dbReference>
<dbReference type="PROSITE" id="PS50076">
    <property type="entry name" value="DNAJ_2"/>
    <property type="match status" value="1"/>
</dbReference>
<evidence type="ECO:0000313" key="7">
    <source>
        <dbReference type="EMBL" id="AER57025.1"/>
    </source>
</evidence>
<keyword evidence="2" id="KW-0732">Signal</keyword>
<dbReference type="GO" id="GO:0034975">
    <property type="term" value="P:protein folding in endoplasmic reticulum"/>
    <property type="evidence" value="ECO:0007669"/>
    <property type="project" value="TreeGrafter"/>
</dbReference>
<feature type="compositionally biased region" description="Pro residues" evidence="5">
    <location>
        <begin position="83"/>
        <end position="94"/>
    </location>
</feature>